<dbReference type="Gene3D" id="1.20.1250.20">
    <property type="entry name" value="MFS general substrate transporter like domains"/>
    <property type="match status" value="1"/>
</dbReference>
<dbReference type="SUPFAM" id="SSF103473">
    <property type="entry name" value="MFS general substrate transporter"/>
    <property type="match status" value="1"/>
</dbReference>
<feature type="transmembrane region" description="Helical" evidence="6">
    <location>
        <begin position="197"/>
        <end position="221"/>
    </location>
</feature>
<dbReference type="GO" id="GO:0016020">
    <property type="term" value="C:membrane"/>
    <property type="evidence" value="ECO:0007669"/>
    <property type="project" value="UniProtKB-SubCell"/>
</dbReference>
<dbReference type="PANTHER" id="PTHR43791:SF59">
    <property type="entry name" value="TRANSPORTER, PUTATIVE (AFU_ORTHOLOGUE AFUA_1G06550)-RELATED"/>
    <property type="match status" value="1"/>
</dbReference>
<evidence type="ECO:0000313" key="8">
    <source>
        <dbReference type="EMBL" id="KAH7362801.1"/>
    </source>
</evidence>
<feature type="transmembrane region" description="Helical" evidence="6">
    <location>
        <begin position="360"/>
        <end position="379"/>
    </location>
</feature>
<feature type="transmembrane region" description="Helical" evidence="6">
    <location>
        <begin position="227"/>
        <end position="248"/>
    </location>
</feature>
<keyword evidence="2" id="KW-0813">Transport</keyword>
<evidence type="ECO:0000259" key="7">
    <source>
        <dbReference type="PROSITE" id="PS50850"/>
    </source>
</evidence>
<dbReference type="InterPro" id="IPR011701">
    <property type="entry name" value="MFS"/>
</dbReference>
<gene>
    <name evidence="8" type="ORF">B0T11DRAFT_311121</name>
</gene>
<evidence type="ECO:0000313" key="9">
    <source>
        <dbReference type="Proteomes" id="UP000813385"/>
    </source>
</evidence>
<dbReference type="Pfam" id="PF07690">
    <property type="entry name" value="MFS_1"/>
    <property type="match status" value="1"/>
</dbReference>
<feature type="transmembrane region" description="Helical" evidence="6">
    <location>
        <begin position="419"/>
        <end position="436"/>
    </location>
</feature>
<feature type="transmembrane region" description="Helical" evidence="6">
    <location>
        <begin position="333"/>
        <end position="353"/>
    </location>
</feature>
<evidence type="ECO:0000256" key="2">
    <source>
        <dbReference type="ARBA" id="ARBA00022448"/>
    </source>
</evidence>
<feature type="domain" description="Major facilitator superfamily (MFS) profile" evidence="7">
    <location>
        <begin position="71"/>
        <end position="479"/>
    </location>
</feature>
<evidence type="ECO:0000256" key="4">
    <source>
        <dbReference type="ARBA" id="ARBA00022989"/>
    </source>
</evidence>
<organism evidence="8 9">
    <name type="scientific">Plectosphaerella cucumerina</name>
    <dbReference type="NCBI Taxonomy" id="40658"/>
    <lineage>
        <taxon>Eukaryota</taxon>
        <taxon>Fungi</taxon>
        <taxon>Dikarya</taxon>
        <taxon>Ascomycota</taxon>
        <taxon>Pezizomycotina</taxon>
        <taxon>Sordariomycetes</taxon>
        <taxon>Hypocreomycetidae</taxon>
        <taxon>Glomerellales</taxon>
        <taxon>Plectosphaerellaceae</taxon>
        <taxon>Plectosphaerella</taxon>
    </lineage>
</organism>
<feature type="transmembrane region" description="Helical" evidence="6">
    <location>
        <begin position="159"/>
        <end position="185"/>
    </location>
</feature>
<dbReference type="PROSITE" id="PS50850">
    <property type="entry name" value="MFS"/>
    <property type="match status" value="1"/>
</dbReference>
<dbReference type="Proteomes" id="UP000813385">
    <property type="component" value="Unassembled WGS sequence"/>
</dbReference>
<dbReference type="InterPro" id="IPR036259">
    <property type="entry name" value="MFS_trans_sf"/>
</dbReference>
<feature type="transmembrane region" description="Helical" evidence="6">
    <location>
        <begin position="456"/>
        <end position="476"/>
    </location>
</feature>
<protein>
    <submittedName>
        <fullName evidence="8">Major facilitator superfamily domain-containing protein</fullName>
    </submittedName>
</protein>
<proteinExistence type="predicted"/>
<keyword evidence="9" id="KW-1185">Reference proteome</keyword>
<accession>A0A8K0X3K2</accession>
<evidence type="ECO:0000256" key="5">
    <source>
        <dbReference type="ARBA" id="ARBA00023136"/>
    </source>
</evidence>
<dbReference type="GO" id="GO:0022857">
    <property type="term" value="F:transmembrane transporter activity"/>
    <property type="evidence" value="ECO:0007669"/>
    <property type="project" value="InterPro"/>
</dbReference>
<sequence>MGTIPDKTDMKPGAGTEKDASISDGIALEIASGVAGGKQDKALALLADGSAHFDPDSPEAKGVLRKIDTRIMPMILVVYILMLVDKNSLSYAKIMNIQEEASLTASEYSWLGSVVYFGYLAGEIPVTYLMQRVPLAKFFSVMVITWGAVMMFHGACKNFASLMVVRFILGALEVCAAPVIIYILGSWYNKKEQVSRVAIWYTSSGWAHVFGGFFAWCIYHAPSFRWQALFIFEGGVTVLVGIFLWFFLAGSPTDAGWLSDEEKRIALERCRSNKTGTEVWKFNKAQLVEAFCDPRFYLIFLMLVSTGLPNGGLTVFGPSIISAFGFTSEHTTLLSMAPGIAAVVGSLVALIVAKYTNRTIAGMYTLMLSCIGTVMMLAIPPEQHLARYGGYILTLQFPVSVLFIITFMTAGVGGSTKKLAFGAAYQIGYTVGNIIGPQTYRQSDAPDYYTAKYTMLAFLVLCLFLVGAIGSLHWYWNRKRDRQDALDAQNGVFYETTENEEFADLTDFQVRSFRYPI</sequence>
<name>A0A8K0X3K2_9PEZI</name>
<evidence type="ECO:0000256" key="3">
    <source>
        <dbReference type="ARBA" id="ARBA00022692"/>
    </source>
</evidence>
<feature type="transmembrane region" description="Helical" evidence="6">
    <location>
        <begin position="135"/>
        <end position="153"/>
    </location>
</feature>
<keyword evidence="5 6" id="KW-0472">Membrane</keyword>
<feature type="transmembrane region" description="Helical" evidence="6">
    <location>
        <begin position="296"/>
        <end position="321"/>
    </location>
</feature>
<dbReference type="InterPro" id="IPR020846">
    <property type="entry name" value="MFS_dom"/>
</dbReference>
<evidence type="ECO:0000256" key="1">
    <source>
        <dbReference type="ARBA" id="ARBA00004141"/>
    </source>
</evidence>
<comment type="caution">
    <text evidence="8">The sequence shown here is derived from an EMBL/GenBank/DDBJ whole genome shotgun (WGS) entry which is preliminary data.</text>
</comment>
<evidence type="ECO:0000256" key="6">
    <source>
        <dbReference type="SAM" id="Phobius"/>
    </source>
</evidence>
<dbReference type="EMBL" id="JAGPXD010000003">
    <property type="protein sequence ID" value="KAH7362801.1"/>
    <property type="molecule type" value="Genomic_DNA"/>
</dbReference>
<dbReference type="PANTHER" id="PTHR43791">
    <property type="entry name" value="PERMEASE-RELATED"/>
    <property type="match status" value="1"/>
</dbReference>
<reference evidence="8" key="1">
    <citation type="journal article" date="2021" name="Nat. Commun.">
        <title>Genetic determinants of endophytism in the Arabidopsis root mycobiome.</title>
        <authorList>
            <person name="Mesny F."/>
            <person name="Miyauchi S."/>
            <person name="Thiergart T."/>
            <person name="Pickel B."/>
            <person name="Atanasova L."/>
            <person name="Karlsson M."/>
            <person name="Huettel B."/>
            <person name="Barry K.W."/>
            <person name="Haridas S."/>
            <person name="Chen C."/>
            <person name="Bauer D."/>
            <person name="Andreopoulos W."/>
            <person name="Pangilinan J."/>
            <person name="LaButti K."/>
            <person name="Riley R."/>
            <person name="Lipzen A."/>
            <person name="Clum A."/>
            <person name="Drula E."/>
            <person name="Henrissat B."/>
            <person name="Kohler A."/>
            <person name="Grigoriev I.V."/>
            <person name="Martin F.M."/>
            <person name="Hacquard S."/>
        </authorList>
    </citation>
    <scope>NUCLEOTIDE SEQUENCE</scope>
    <source>
        <strain evidence="8">MPI-CAGE-AT-0016</strain>
    </source>
</reference>
<keyword evidence="3 6" id="KW-0812">Transmembrane</keyword>
<dbReference type="AlphaFoldDB" id="A0A8K0X3K2"/>
<dbReference type="OrthoDB" id="6730379at2759"/>
<keyword evidence="4 6" id="KW-1133">Transmembrane helix</keyword>
<comment type="subcellular location">
    <subcellularLocation>
        <location evidence="1">Membrane</location>
        <topology evidence="1">Multi-pass membrane protein</topology>
    </subcellularLocation>
</comment>
<feature type="transmembrane region" description="Helical" evidence="6">
    <location>
        <begin position="391"/>
        <end position="412"/>
    </location>
</feature>